<protein>
    <recommendedName>
        <fullName evidence="7">UDP-N-acetylmuramoylalanine--D-glutamate ligase</fullName>
        <ecNumber evidence="7">6.3.2.9</ecNumber>
    </recommendedName>
</protein>
<sequence length="447" mass="49670">MSYKSYFKNKKITLMGLGVLGRGVGVAKFLADCGAVLTVTDLKSHRELKQSLQELKRYKNIRYVLGRHDLKDFKDCDMVIKAAGVPLDSPYIKEAHKNKIPVEMDASLFAKLSGAKVIGITGTRGKSTVTFLVSRILKQAGRPVLVGGNIRGGSSLPLLKKAKPGDYAVLELDSWQLQGFGDSKLSPHVGVFTTFFPDHLNYYGGSMQKYFNDKANVFKYQDKEDFLVTQRKFLPVIRKFYKRKIKSRIIAVSSQDPPKSYKLKIPGEHNRDNAALAIGVGRALRIKEAVIRKAVENFRGVPGRLEYLNTVRGIKIYNDNNSTTPEATIAGLKALDLTGSRNIVLIMGGSDKGLNMAGLLSEVKKRCRAVVLIEGSGTEKIKPQVLKIKNIAVHRSRDLKDCIKSAIGMAERGDIILFSPAFASFGRLFRNEYDRNDQFVKIVNGLR</sequence>
<dbReference type="Gene3D" id="3.90.190.20">
    <property type="entry name" value="Mur ligase, C-terminal domain"/>
    <property type="match status" value="1"/>
</dbReference>
<evidence type="ECO:0000256" key="2">
    <source>
        <dbReference type="ARBA" id="ARBA00004752"/>
    </source>
</evidence>
<evidence type="ECO:0000313" key="10">
    <source>
        <dbReference type="EMBL" id="OGN25183.1"/>
    </source>
</evidence>
<dbReference type="Pfam" id="PF02875">
    <property type="entry name" value="Mur_ligase_C"/>
    <property type="match status" value="1"/>
</dbReference>
<dbReference type="EMBL" id="MGKL01000022">
    <property type="protein sequence ID" value="OGN25183.1"/>
    <property type="molecule type" value="Genomic_DNA"/>
</dbReference>
<gene>
    <name evidence="10" type="ORF">A2925_03025</name>
</gene>
<feature type="domain" description="Mur ligase central" evidence="9">
    <location>
        <begin position="120"/>
        <end position="233"/>
    </location>
</feature>
<dbReference type="SUPFAM" id="SSF53623">
    <property type="entry name" value="MurD-like peptide ligases, catalytic domain"/>
    <property type="match status" value="1"/>
</dbReference>
<evidence type="ECO:0000259" key="9">
    <source>
        <dbReference type="Pfam" id="PF08245"/>
    </source>
</evidence>
<dbReference type="PANTHER" id="PTHR43692:SF1">
    <property type="entry name" value="UDP-N-ACETYLMURAMOYLALANINE--D-GLUTAMATE LIGASE"/>
    <property type="match status" value="1"/>
</dbReference>
<keyword evidence="5" id="KW-0547">Nucleotide-binding</keyword>
<evidence type="ECO:0000256" key="5">
    <source>
        <dbReference type="ARBA" id="ARBA00022741"/>
    </source>
</evidence>
<evidence type="ECO:0000256" key="1">
    <source>
        <dbReference type="ARBA" id="ARBA00004496"/>
    </source>
</evidence>
<evidence type="ECO:0000256" key="4">
    <source>
        <dbReference type="ARBA" id="ARBA00022598"/>
    </source>
</evidence>
<dbReference type="PANTHER" id="PTHR43692">
    <property type="entry name" value="UDP-N-ACETYLMURAMOYLALANINE--D-GLUTAMATE LIGASE"/>
    <property type="match status" value="1"/>
</dbReference>
<dbReference type="GO" id="GO:0005524">
    <property type="term" value="F:ATP binding"/>
    <property type="evidence" value="ECO:0007669"/>
    <property type="project" value="UniProtKB-KW"/>
</dbReference>
<evidence type="ECO:0000256" key="7">
    <source>
        <dbReference type="RuleBase" id="RU003664"/>
    </source>
</evidence>
<name>A0A1F8GIN7_9BACT</name>
<evidence type="ECO:0000256" key="3">
    <source>
        <dbReference type="ARBA" id="ARBA00022490"/>
    </source>
</evidence>
<comment type="subcellular location">
    <subcellularLocation>
        <location evidence="1 7">Cytoplasm</location>
    </subcellularLocation>
</comment>
<dbReference type="SUPFAM" id="SSF53244">
    <property type="entry name" value="MurD-like peptide ligases, peptide-binding domain"/>
    <property type="match status" value="1"/>
</dbReference>
<dbReference type="GO" id="GO:0051301">
    <property type="term" value="P:cell division"/>
    <property type="evidence" value="ECO:0007669"/>
    <property type="project" value="UniProtKB-KW"/>
</dbReference>
<dbReference type="STRING" id="1802697.A2925_03025"/>
<evidence type="ECO:0000256" key="6">
    <source>
        <dbReference type="ARBA" id="ARBA00022840"/>
    </source>
</evidence>
<dbReference type="GO" id="GO:0009252">
    <property type="term" value="P:peptidoglycan biosynthetic process"/>
    <property type="evidence" value="ECO:0007669"/>
    <property type="project" value="UniProtKB-UniPathway"/>
</dbReference>
<keyword evidence="4 10" id="KW-0436">Ligase</keyword>
<reference evidence="10 11" key="1">
    <citation type="journal article" date="2016" name="Nat. Commun.">
        <title>Thousands of microbial genomes shed light on interconnected biogeochemical processes in an aquifer system.</title>
        <authorList>
            <person name="Anantharaman K."/>
            <person name="Brown C.T."/>
            <person name="Hug L.A."/>
            <person name="Sharon I."/>
            <person name="Castelle C.J."/>
            <person name="Probst A.J."/>
            <person name="Thomas B.C."/>
            <person name="Singh A."/>
            <person name="Wilkins M.J."/>
            <person name="Karaoz U."/>
            <person name="Brodie E.L."/>
            <person name="Williams K.H."/>
            <person name="Hubbard S.S."/>
            <person name="Banfield J.F."/>
        </authorList>
    </citation>
    <scope>NUCLEOTIDE SEQUENCE [LARGE SCALE GENOMIC DNA]</scope>
</reference>
<comment type="function">
    <text evidence="7">Cell wall formation. Catalyzes the addition of glutamate to the nucleotide precursor UDP-N-acetylmuramoyl-L-alanine (UMA).</text>
</comment>
<keyword evidence="7" id="KW-0961">Cell wall biogenesis/degradation</keyword>
<keyword evidence="7" id="KW-0131">Cell cycle</keyword>
<dbReference type="Proteomes" id="UP000178256">
    <property type="component" value="Unassembled WGS sequence"/>
</dbReference>
<comment type="caution">
    <text evidence="10">The sequence shown here is derived from an EMBL/GenBank/DDBJ whole genome shotgun (WGS) entry which is preliminary data.</text>
</comment>
<keyword evidence="3" id="KW-0963">Cytoplasm</keyword>
<keyword evidence="7" id="KW-0573">Peptidoglycan synthesis</keyword>
<dbReference type="NCBIfam" id="TIGR01087">
    <property type="entry name" value="murD"/>
    <property type="match status" value="1"/>
</dbReference>
<dbReference type="Gene3D" id="3.40.50.720">
    <property type="entry name" value="NAD(P)-binding Rossmann-like Domain"/>
    <property type="match status" value="1"/>
</dbReference>
<proteinExistence type="predicted"/>
<dbReference type="GO" id="GO:0071555">
    <property type="term" value="P:cell wall organization"/>
    <property type="evidence" value="ECO:0007669"/>
    <property type="project" value="UniProtKB-KW"/>
</dbReference>
<dbReference type="GO" id="GO:0005737">
    <property type="term" value="C:cytoplasm"/>
    <property type="evidence" value="ECO:0007669"/>
    <property type="project" value="UniProtKB-SubCell"/>
</dbReference>
<dbReference type="InterPro" id="IPR013221">
    <property type="entry name" value="Mur_ligase_cen"/>
</dbReference>
<dbReference type="InterPro" id="IPR036565">
    <property type="entry name" value="Mur-like_cat_sf"/>
</dbReference>
<comment type="catalytic activity">
    <reaction evidence="7">
        <text>UDP-N-acetyl-alpha-D-muramoyl-L-alanine + D-glutamate + ATP = UDP-N-acetyl-alpha-D-muramoyl-L-alanyl-D-glutamate + ADP + phosphate + H(+)</text>
        <dbReference type="Rhea" id="RHEA:16429"/>
        <dbReference type="ChEBI" id="CHEBI:15378"/>
        <dbReference type="ChEBI" id="CHEBI:29986"/>
        <dbReference type="ChEBI" id="CHEBI:30616"/>
        <dbReference type="ChEBI" id="CHEBI:43474"/>
        <dbReference type="ChEBI" id="CHEBI:83898"/>
        <dbReference type="ChEBI" id="CHEBI:83900"/>
        <dbReference type="ChEBI" id="CHEBI:456216"/>
        <dbReference type="EC" id="6.3.2.9"/>
    </reaction>
</comment>
<dbReference type="InterPro" id="IPR005762">
    <property type="entry name" value="MurD"/>
</dbReference>
<dbReference type="SUPFAM" id="SSF51984">
    <property type="entry name" value="MurCD N-terminal domain"/>
    <property type="match status" value="1"/>
</dbReference>
<comment type="pathway">
    <text evidence="2 7">Cell wall biogenesis; peptidoglycan biosynthesis.</text>
</comment>
<keyword evidence="7" id="KW-0133">Cell shape</keyword>
<dbReference type="InterPro" id="IPR004101">
    <property type="entry name" value="Mur_ligase_C"/>
</dbReference>
<accession>A0A1F8GIN7</accession>
<dbReference type="AlphaFoldDB" id="A0A1F8GIN7"/>
<organism evidence="10 11">
    <name type="scientific">Candidatus Yanofskybacteria bacterium RIFCSPLOWO2_01_FULL_44_22</name>
    <dbReference type="NCBI Taxonomy" id="1802697"/>
    <lineage>
        <taxon>Bacteria</taxon>
        <taxon>Candidatus Yanofskyibacteriota</taxon>
    </lineage>
</organism>
<dbReference type="EC" id="6.3.2.9" evidence="7"/>
<dbReference type="GO" id="GO:0008764">
    <property type="term" value="F:UDP-N-acetylmuramoylalanine-D-glutamate ligase activity"/>
    <property type="evidence" value="ECO:0007669"/>
    <property type="project" value="UniProtKB-EC"/>
</dbReference>
<evidence type="ECO:0000259" key="8">
    <source>
        <dbReference type="Pfam" id="PF02875"/>
    </source>
</evidence>
<keyword evidence="6" id="KW-0067">ATP-binding</keyword>
<feature type="domain" description="Mur ligase C-terminal" evidence="8">
    <location>
        <begin position="303"/>
        <end position="421"/>
    </location>
</feature>
<dbReference type="GO" id="GO:0008360">
    <property type="term" value="P:regulation of cell shape"/>
    <property type="evidence" value="ECO:0007669"/>
    <property type="project" value="UniProtKB-KW"/>
</dbReference>
<dbReference type="InterPro" id="IPR036615">
    <property type="entry name" value="Mur_ligase_C_dom_sf"/>
</dbReference>
<dbReference type="Pfam" id="PF08245">
    <property type="entry name" value="Mur_ligase_M"/>
    <property type="match status" value="1"/>
</dbReference>
<dbReference type="Pfam" id="PF21799">
    <property type="entry name" value="MurD-like_N"/>
    <property type="match status" value="1"/>
</dbReference>
<dbReference type="UniPathway" id="UPA00219"/>
<keyword evidence="7" id="KW-0132">Cell division</keyword>
<dbReference type="Gene3D" id="3.40.1190.10">
    <property type="entry name" value="Mur-like, catalytic domain"/>
    <property type="match status" value="1"/>
</dbReference>
<evidence type="ECO:0000313" key="11">
    <source>
        <dbReference type="Proteomes" id="UP000178256"/>
    </source>
</evidence>